<comment type="caution">
    <text evidence="12">The sequence shown here is derived from an EMBL/GenBank/DDBJ whole genome shotgun (WGS) entry which is preliminary data.</text>
</comment>
<dbReference type="EMBL" id="AAXW01000030">
    <property type="protein sequence ID" value="EAZ90118.1"/>
    <property type="molecule type" value="Genomic_DNA"/>
</dbReference>
<keyword evidence="3 7" id="KW-0597">Phosphoprotein</keyword>
<dbReference type="SMART" id="SM00091">
    <property type="entry name" value="PAS"/>
    <property type="match status" value="2"/>
</dbReference>
<dbReference type="SMART" id="SM00086">
    <property type="entry name" value="PAC"/>
    <property type="match status" value="2"/>
</dbReference>
<dbReference type="CDD" id="cd00156">
    <property type="entry name" value="REC"/>
    <property type="match status" value="1"/>
</dbReference>
<dbReference type="PROSITE" id="PS50113">
    <property type="entry name" value="PAC"/>
    <property type="match status" value="2"/>
</dbReference>
<dbReference type="CDD" id="cd00082">
    <property type="entry name" value="HisKA"/>
    <property type="match status" value="1"/>
</dbReference>
<name>A3ITQ2_9CHRO</name>
<evidence type="ECO:0000256" key="4">
    <source>
        <dbReference type="ARBA" id="ARBA00022679"/>
    </source>
</evidence>
<dbReference type="FunFam" id="3.30.565.10:FF:000006">
    <property type="entry name" value="Sensor histidine kinase WalK"/>
    <property type="match status" value="1"/>
</dbReference>
<dbReference type="EC" id="2.7.13.3" evidence="2"/>
<dbReference type="eggNOG" id="COG2202">
    <property type="taxonomic scope" value="Bacteria"/>
</dbReference>
<dbReference type="InterPro" id="IPR000014">
    <property type="entry name" value="PAS"/>
</dbReference>
<dbReference type="Pfam" id="PF02518">
    <property type="entry name" value="HATPase_c"/>
    <property type="match status" value="1"/>
</dbReference>
<dbReference type="CDD" id="cd00130">
    <property type="entry name" value="PAS"/>
    <property type="match status" value="2"/>
</dbReference>
<dbReference type="InterPro" id="IPR001789">
    <property type="entry name" value="Sig_transdc_resp-reg_receiver"/>
</dbReference>
<dbReference type="SUPFAM" id="SSF55785">
    <property type="entry name" value="PYP-like sensor domain (PAS domain)"/>
    <property type="match status" value="2"/>
</dbReference>
<keyword evidence="5" id="KW-0418">Kinase</keyword>
<dbReference type="SUPFAM" id="SSF47384">
    <property type="entry name" value="Homodimeric domain of signal transducing histidine kinase"/>
    <property type="match status" value="1"/>
</dbReference>
<dbReference type="Proteomes" id="UP000003781">
    <property type="component" value="Unassembled WGS sequence"/>
</dbReference>
<dbReference type="PRINTS" id="PR00344">
    <property type="entry name" value="BCTRLSENSOR"/>
</dbReference>
<dbReference type="InterPro" id="IPR035965">
    <property type="entry name" value="PAS-like_dom_sf"/>
</dbReference>
<dbReference type="Pfam" id="PF00512">
    <property type="entry name" value="HisKA"/>
    <property type="match status" value="1"/>
</dbReference>
<feature type="domain" description="Histidine kinase" evidence="8">
    <location>
        <begin position="617"/>
        <end position="833"/>
    </location>
</feature>
<dbReference type="GO" id="GO:0000155">
    <property type="term" value="F:phosphorelay sensor kinase activity"/>
    <property type="evidence" value="ECO:0007669"/>
    <property type="project" value="InterPro"/>
</dbReference>
<keyword evidence="4" id="KW-0808">Transferase</keyword>
<proteinExistence type="predicted"/>
<evidence type="ECO:0000256" key="3">
    <source>
        <dbReference type="ARBA" id="ARBA00022553"/>
    </source>
</evidence>
<dbReference type="InterPro" id="IPR003661">
    <property type="entry name" value="HisK_dim/P_dom"/>
</dbReference>
<dbReference type="InterPro" id="IPR001610">
    <property type="entry name" value="PAC"/>
</dbReference>
<organism evidence="12 13">
    <name type="scientific">Crocosphaera chwakensis CCY0110</name>
    <dbReference type="NCBI Taxonomy" id="391612"/>
    <lineage>
        <taxon>Bacteria</taxon>
        <taxon>Bacillati</taxon>
        <taxon>Cyanobacteriota</taxon>
        <taxon>Cyanophyceae</taxon>
        <taxon>Oscillatoriophycideae</taxon>
        <taxon>Chroococcales</taxon>
        <taxon>Aphanothecaceae</taxon>
        <taxon>Crocosphaera</taxon>
        <taxon>Crocosphaera chwakensis</taxon>
    </lineage>
</organism>
<protein>
    <recommendedName>
        <fullName evidence="2">histidine kinase</fullName>
        <ecNumber evidence="2">2.7.13.3</ecNumber>
    </recommendedName>
</protein>
<feature type="domain" description="PAS" evidence="10">
    <location>
        <begin position="289"/>
        <end position="359"/>
    </location>
</feature>
<feature type="domain" description="PAC" evidence="11">
    <location>
        <begin position="236"/>
        <end position="288"/>
    </location>
</feature>
<dbReference type="Gene3D" id="1.10.287.130">
    <property type="match status" value="1"/>
</dbReference>
<sequence>MDDSEVDRVIYQRYLKKSREYDYHFIEAETGKAALEIYPNVLPDLVLLDYFLPDINGLEWIERWQQKYNKNPCPVIILTGQGNDNIAEQFIKLGAADYLIKDQITSDRLNFSVYKELIRQEEKQKFTQTIQCQNEQLLEVNRLLKDQMNCGENADCLLRNNEEKLHCAVFNAPIPVLVHAEDGEILHVNQTWTELSGYTIEDIPTTAEWTQKAYGNKQGTVKSWIDRLYELNQRVDEGEFKIRTADGQVRIWNFSSAPLGKLLDGRRLVISCAKDVTEIKQAKMALQESEIHFRKTFEQAAVGMAHVAPNGKWLLVNQKLCQIVGYSQEELREKTFQEMTHPDDVEPDLEYVRQILAGEITSYSMEKRYIRKDKSPVWVTLTVSLFKSKTGEPEYFICVIEDINERKNIELSQQQALKRLANLHQIDKAIIEAQKPQAIAKIAINNIQYFLPACQRASIVTFNSEHRAATILGTQGRAEQKTPKKLETTLDIWQDLINRLQESEQNYVVAYLSQLPKLSAAIPSLATSGLDCFICFSLKAQNKLLGIFKLWVEDVEVVTPEQLAIIEEISVQVAIAIQQANLIQADQNYALNLEKKVQERTAQIEEINKELKAFSYSISHDLKAPLRAIQGFAVALQEDYAENLDDLGQEYASRLVASAEQMEKLIQDLLAYSRLSRTEIHKKPVNLTSVVNKALEDLEIAMTDVQPEITIEKPLLNVLGNRTILQQIVNNLLSNALKFTSAKVKPQIHIWTEEYPENFVRLWIEDKGIGIEAQHQERIFEVFERLHGNEAYPGTGIGLAIVKKGVERLGGRLGVKSEVNRGSRFWVELPGVEG</sequence>
<evidence type="ECO:0000313" key="13">
    <source>
        <dbReference type="Proteomes" id="UP000003781"/>
    </source>
</evidence>
<gene>
    <name evidence="12" type="ORF">CY0110_05944</name>
</gene>
<dbReference type="Gene3D" id="3.40.50.2300">
    <property type="match status" value="1"/>
</dbReference>
<dbReference type="PANTHER" id="PTHR43304:SF1">
    <property type="entry name" value="PAC DOMAIN-CONTAINING PROTEIN"/>
    <property type="match status" value="1"/>
</dbReference>
<evidence type="ECO:0000259" key="11">
    <source>
        <dbReference type="PROSITE" id="PS50113"/>
    </source>
</evidence>
<dbReference type="Pfam" id="PF00072">
    <property type="entry name" value="Response_reg"/>
    <property type="match status" value="1"/>
</dbReference>
<dbReference type="eggNOG" id="COG4251">
    <property type="taxonomic scope" value="Bacteria"/>
</dbReference>
<dbReference type="SUPFAM" id="SSF55874">
    <property type="entry name" value="ATPase domain of HSP90 chaperone/DNA topoisomerase II/histidine kinase"/>
    <property type="match status" value="1"/>
</dbReference>
<reference evidence="12 13" key="1">
    <citation type="submission" date="2007-03" db="EMBL/GenBank/DDBJ databases">
        <authorList>
            <person name="Stal L."/>
            <person name="Ferriera S."/>
            <person name="Johnson J."/>
            <person name="Kravitz S."/>
            <person name="Beeson K."/>
            <person name="Sutton G."/>
            <person name="Rogers Y.-H."/>
            <person name="Friedman R."/>
            <person name="Frazier M."/>
            <person name="Venter J.C."/>
        </authorList>
    </citation>
    <scope>NUCLEOTIDE SEQUENCE [LARGE SCALE GENOMIC DNA]</scope>
    <source>
        <strain evidence="12 13">CCY0110</strain>
    </source>
</reference>
<dbReference type="InterPro" id="IPR052162">
    <property type="entry name" value="Sensor_kinase/Photoreceptor"/>
</dbReference>
<dbReference type="Pfam" id="PF08447">
    <property type="entry name" value="PAS_3"/>
    <property type="match status" value="1"/>
</dbReference>
<keyword evidence="6" id="KW-0902">Two-component regulatory system</keyword>
<feature type="domain" description="PAS" evidence="10">
    <location>
        <begin position="161"/>
        <end position="203"/>
    </location>
</feature>
<accession>A3ITQ2</accession>
<comment type="catalytic activity">
    <reaction evidence="1">
        <text>ATP + protein L-histidine = ADP + protein N-phospho-L-histidine.</text>
        <dbReference type="EC" id="2.7.13.3"/>
    </reaction>
</comment>
<evidence type="ECO:0000256" key="5">
    <source>
        <dbReference type="ARBA" id="ARBA00022777"/>
    </source>
</evidence>
<dbReference type="InterPro" id="IPR000700">
    <property type="entry name" value="PAS-assoc_C"/>
</dbReference>
<dbReference type="PANTHER" id="PTHR43304">
    <property type="entry name" value="PHYTOCHROME-LIKE PROTEIN CPH1"/>
    <property type="match status" value="1"/>
</dbReference>
<dbReference type="NCBIfam" id="TIGR00229">
    <property type="entry name" value="sensory_box"/>
    <property type="match status" value="2"/>
</dbReference>
<dbReference type="Gene3D" id="3.30.450.40">
    <property type="match status" value="1"/>
</dbReference>
<dbReference type="SUPFAM" id="SSF52172">
    <property type="entry name" value="CheY-like"/>
    <property type="match status" value="1"/>
</dbReference>
<evidence type="ECO:0000256" key="6">
    <source>
        <dbReference type="ARBA" id="ARBA00023012"/>
    </source>
</evidence>
<dbReference type="SUPFAM" id="SSF55781">
    <property type="entry name" value="GAF domain-like"/>
    <property type="match status" value="1"/>
</dbReference>
<dbReference type="InterPro" id="IPR036097">
    <property type="entry name" value="HisK_dim/P_sf"/>
</dbReference>
<dbReference type="InterPro" id="IPR029016">
    <property type="entry name" value="GAF-like_dom_sf"/>
</dbReference>
<keyword evidence="13" id="KW-1185">Reference proteome</keyword>
<dbReference type="PROSITE" id="PS50110">
    <property type="entry name" value="RESPONSE_REGULATORY"/>
    <property type="match status" value="1"/>
</dbReference>
<evidence type="ECO:0000259" key="9">
    <source>
        <dbReference type="PROSITE" id="PS50110"/>
    </source>
</evidence>
<evidence type="ECO:0000313" key="12">
    <source>
        <dbReference type="EMBL" id="EAZ90118.1"/>
    </source>
</evidence>
<dbReference type="PROSITE" id="PS50112">
    <property type="entry name" value="PAS"/>
    <property type="match status" value="2"/>
</dbReference>
<dbReference type="Pfam" id="PF13426">
    <property type="entry name" value="PAS_9"/>
    <property type="match status" value="1"/>
</dbReference>
<dbReference type="InterPro" id="IPR005467">
    <property type="entry name" value="His_kinase_dom"/>
</dbReference>
<dbReference type="SMART" id="SM00387">
    <property type="entry name" value="HATPase_c"/>
    <property type="match status" value="1"/>
</dbReference>
<dbReference type="InterPro" id="IPR003594">
    <property type="entry name" value="HATPase_dom"/>
</dbReference>
<feature type="domain" description="Response regulatory" evidence="9">
    <location>
        <begin position="1"/>
        <end position="116"/>
    </location>
</feature>
<dbReference type="AlphaFoldDB" id="A3ITQ2"/>
<feature type="domain" description="PAC" evidence="11">
    <location>
        <begin position="363"/>
        <end position="415"/>
    </location>
</feature>
<dbReference type="InterPro" id="IPR004358">
    <property type="entry name" value="Sig_transdc_His_kin-like_C"/>
</dbReference>
<dbReference type="PROSITE" id="PS50109">
    <property type="entry name" value="HIS_KIN"/>
    <property type="match status" value="1"/>
</dbReference>
<feature type="modified residue" description="4-aspartylphosphate" evidence="7">
    <location>
        <position position="49"/>
    </location>
</feature>
<dbReference type="InterPro" id="IPR011006">
    <property type="entry name" value="CheY-like_superfamily"/>
</dbReference>
<dbReference type="SMART" id="SM00388">
    <property type="entry name" value="HisKA"/>
    <property type="match status" value="1"/>
</dbReference>
<dbReference type="Gene3D" id="3.30.565.10">
    <property type="entry name" value="Histidine kinase-like ATPase, C-terminal domain"/>
    <property type="match status" value="1"/>
</dbReference>
<evidence type="ECO:0000256" key="7">
    <source>
        <dbReference type="PROSITE-ProRule" id="PRU00169"/>
    </source>
</evidence>
<evidence type="ECO:0000256" key="1">
    <source>
        <dbReference type="ARBA" id="ARBA00000085"/>
    </source>
</evidence>
<dbReference type="Gene3D" id="3.30.450.20">
    <property type="entry name" value="PAS domain"/>
    <property type="match status" value="2"/>
</dbReference>
<dbReference type="InterPro" id="IPR036890">
    <property type="entry name" value="HATPase_C_sf"/>
</dbReference>
<evidence type="ECO:0000259" key="10">
    <source>
        <dbReference type="PROSITE" id="PS50112"/>
    </source>
</evidence>
<evidence type="ECO:0000256" key="2">
    <source>
        <dbReference type="ARBA" id="ARBA00012438"/>
    </source>
</evidence>
<dbReference type="SMART" id="SM00448">
    <property type="entry name" value="REC"/>
    <property type="match status" value="1"/>
</dbReference>
<dbReference type="InterPro" id="IPR013655">
    <property type="entry name" value="PAS_fold_3"/>
</dbReference>
<evidence type="ECO:0000259" key="8">
    <source>
        <dbReference type="PROSITE" id="PS50109"/>
    </source>
</evidence>